<dbReference type="EMBL" id="CAFABA010000007">
    <property type="protein sequence ID" value="CAB4815668.1"/>
    <property type="molecule type" value="Genomic_DNA"/>
</dbReference>
<dbReference type="InterPro" id="IPR050990">
    <property type="entry name" value="UPF0237/GcvR_regulator"/>
</dbReference>
<name>A0A6J6V8P8_9ZZZZ</name>
<dbReference type="PANTHER" id="PTHR34875">
    <property type="entry name" value="UPF0237 PROTEIN MJ1558"/>
    <property type="match status" value="1"/>
</dbReference>
<evidence type="ECO:0000259" key="1">
    <source>
        <dbReference type="PROSITE" id="PS51671"/>
    </source>
</evidence>
<protein>
    <submittedName>
        <fullName evidence="2">Unannotated protein</fullName>
    </submittedName>
</protein>
<dbReference type="GO" id="GO:0006355">
    <property type="term" value="P:regulation of DNA-templated transcription"/>
    <property type="evidence" value="ECO:0007669"/>
    <property type="project" value="InterPro"/>
</dbReference>
<dbReference type="PANTHER" id="PTHR34875:SF6">
    <property type="entry name" value="UPF0237 PROTEIN MJ1558"/>
    <property type="match status" value="1"/>
</dbReference>
<dbReference type="PROSITE" id="PS51671">
    <property type="entry name" value="ACT"/>
    <property type="match status" value="1"/>
</dbReference>
<organism evidence="2">
    <name type="scientific">freshwater metagenome</name>
    <dbReference type="NCBI Taxonomy" id="449393"/>
    <lineage>
        <taxon>unclassified sequences</taxon>
        <taxon>metagenomes</taxon>
        <taxon>ecological metagenomes</taxon>
    </lineage>
</organism>
<evidence type="ECO:0000313" key="3">
    <source>
        <dbReference type="EMBL" id="CAB4815668.1"/>
    </source>
</evidence>
<dbReference type="EMBL" id="CAFBOS010000091">
    <property type="protein sequence ID" value="CAB4999975.1"/>
    <property type="molecule type" value="Genomic_DNA"/>
</dbReference>
<dbReference type="InterPro" id="IPR002912">
    <property type="entry name" value="ACT_dom"/>
</dbReference>
<evidence type="ECO:0000313" key="5">
    <source>
        <dbReference type="EMBL" id="CAB4999975.1"/>
    </source>
</evidence>
<dbReference type="AlphaFoldDB" id="A0A6J6V8P8"/>
<accession>A0A6J6V8P8</accession>
<dbReference type="PIRSF" id="PIRSF028103">
    <property type="entry name" value="GcvR"/>
    <property type="match status" value="1"/>
</dbReference>
<evidence type="ECO:0000313" key="2">
    <source>
        <dbReference type="EMBL" id="CAB4767569.1"/>
    </source>
</evidence>
<dbReference type="Pfam" id="PF13740">
    <property type="entry name" value="ACT_6"/>
    <property type="match status" value="1"/>
</dbReference>
<evidence type="ECO:0000313" key="4">
    <source>
        <dbReference type="EMBL" id="CAB4897718.1"/>
    </source>
</evidence>
<gene>
    <name evidence="2" type="ORF">UFOPK2754_02902</name>
    <name evidence="3" type="ORF">UFOPK3139_00334</name>
    <name evidence="4" type="ORF">UFOPK3543_00678</name>
    <name evidence="5" type="ORF">UFOPK3967_01563</name>
</gene>
<feature type="domain" description="ACT" evidence="1">
    <location>
        <begin position="93"/>
        <end position="171"/>
    </location>
</feature>
<dbReference type="EMBL" id="CAEZYR010000156">
    <property type="protein sequence ID" value="CAB4767569.1"/>
    <property type="molecule type" value="Genomic_DNA"/>
</dbReference>
<dbReference type="Gene3D" id="3.30.70.260">
    <property type="match status" value="2"/>
</dbReference>
<dbReference type="EMBL" id="CAFBMH010000016">
    <property type="protein sequence ID" value="CAB4897718.1"/>
    <property type="molecule type" value="Genomic_DNA"/>
</dbReference>
<dbReference type="InterPro" id="IPR016867">
    <property type="entry name" value="GcvR"/>
</dbReference>
<sequence>MTRRFVITAVGDDRPGIVAAFTGALLELEANLEDTAMTLLEGQFAMVLVIAVPMGEVAEVRDALSAVSRSFGLMVDVREPGSAALVPTGRQFSLTVYGADHSGIVHRVAAVLAGLDVNVVDLATRVIGRDNVTPVYAMLLDLCVPDAVGDDALRAALDEVAGELGVDCTLRAIDADIF</sequence>
<dbReference type="SUPFAM" id="SSF55021">
    <property type="entry name" value="ACT-like"/>
    <property type="match status" value="2"/>
</dbReference>
<dbReference type="InterPro" id="IPR045865">
    <property type="entry name" value="ACT-like_dom_sf"/>
</dbReference>
<proteinExistence type="predicted"/>
<reference evidence="2" key="1">
    <citation type="submission" date="2020-05" db="EMBL/GenBank/DDBJ databases">
        <authorList>
            <person name="Chiriac C."/>
            <person name="Salcher M."/>
            <person name="Ghai R."/>
            <person name="Kavagutti S V."/>
        </authorList>
    </citation>
    <scope>NUCLEOTIDE SEQUENCE</scope>
</reference>